<protein>
    <submittedName>
        <fullName evidence="1">Uncharacterized protein</fullName>
    </submittedName>
</protein>
<dbReference type="EMBL" id="LAZR01066690">
    <property type="protein sequence ID" value="KKK53074.1"/>
    <property type="molecule type" value="Genomic_DNA"/>
</dbReference>
<evidence type="ECO:0000313" key="1">
    <source>
        <dbReference type="EMBL" id="KKK53074.1"/>
    </source>
</evidence>
<sequence>MVTWPGIVTSVDEGVVQVSLTEDYLLQEFHDAGLFLPGESRGHGVDEHGERLRCNQCGYMYCSCGTVGFELEAIARAERQAEEGDFVTAREYFDGLRDRITARYAKRD</sequence>
<comment type="caution">
    <text evidence="1">The sequence shown here is derived from an EMBL/GenBank/DDBJ whole genome shotgun (WGS) entry which is preliminary data.</text>
</comment>
<proteinExistence type="predicted"/>
<accession>A0A0F8YFW7</accession>
<dbReference type="AlphaFoldDB" id="A0A0F8YFW7"/>
<name>A0A0F8YFW7_9ZZZZ</name>
<reference evidence="1" key="1">
    <citation type="journal article" date="2015" name="Nature">
        <title>Complex archaea that bridge the gap between prokaryotes and eukaryotes.</title>
        <authorList>
            <person name="Spang A."/>
            <person name="Saw J.H."/>
            <person name="Jorgensen S.L."/>
            <person name="Zaremba-Niedzwiedzka K."/>
            <person name="Martijn J."/>
            <person name="Lind A.E."/>
            <person name="van Eijk R."/>
            <person name="Schleper C."/>
            <person name="Guy L."/>
            <person name="Ettema T.J."/>
        </authorList>
    </citation>
    <scope>NUCLEOTIDE SEQUENCE</scope>
</reference>
<organism evidence="1">
    <name type="scientific">marine sediment metagenome</name>
    <dbReference type="NCBI Taxonomy" id="412755"/>
    <lineage>
        <taxon>unclassified sequences</taxon>
        <taxon>metagenomes</taxon>
        <taxon>ecological metagenomes</taxon>
    </lineage>
</organism>
<gene>
    <name evidence="1" type="ORF">LCGC14_3098430</name>
</gene>